<reference evidence="1 2" key="1">
    <citation type="journal article" date="2021" name="Environ. Microbiol.">
        <title>Gene family expansions and transcriptome signatures uncover fungal adaptations to wood decay.</title>
        <authorList>
            <person name="Hage H."/>
            <person name="Miyauchi S."/>
            <person name="Viragh M."/>
            <person name="Drula E."/>
            <person name="Min B."/>
            <person name="Chaduli D."/>
            <person name="Navarro D."/>
            <person name="Favel A."/>
            <person name="Norest M."/>
            <person name="Lesage-Meessen L."/>
            <person name="Balint B."/>
            <person name="Merenyi Z."/>
            <person name="de Eugenio L."/>
            <person name="Morin E."/>
            <person name="Martinez A.T."/>
            <person name="Baldrian P."/>
            <person name="Stursova M."/>
            <person name="Martinez M.J."/>
            <person name="Novotny C."/>
            <person name="Magnuson J.K."/>
            <person name="Spatafora J.W."/>
            <person name="Maurice S."/>
            <person name="Pangilinan J."/>
            <person name="Andreopoulos W."/>
            <person name="LaButti K."/>
            <person name="Hundley H."/>
            <person name="Na H."/>
            <person name="Kuo A."/>
            <person name="Barry K."/>
            <person name="Lipzen A."/>
            <person name="Henrissat B."/>
            <person name="Riley R."/>
            <person name="Ahrendt S."/>
            <person name="Nagy L.G."/>
            <person name="Grigoriev I.V."/>
            <person name="Martin F."/>
            <person name="Rosso M.N."/>
        </authorList>
    </citation>
    <scope>NUCLEOTIDE SEQUENCE [LARGE SCALE GENOMIC DNA]</scope>
    <source>
        <strain evidence="1 2">CIRM-BRFM 1785</strain>
    </source>
</reference>
<keyword evidence="2" id="KW-1185">Reference proteome</keyword>
<dbReference type="EMBL" id="JADCUA010000013">
    <property type="protein sequence ID" value="KAH9835152.1"/>
    <property type="molecule type" value="Genomic_DNA"/>
</dbReference>
<comment type="caution">
    <text evidence="1">The sequence shown here is derived from an EMBL/GenBank/DDBJ whole genome shotgun (WGS) entry which is preliminary data.</text>
</comment>
<organism evidence="1 2">
    <name type="scientific">Rhodofomes roseus</name>
    <dbReference type="NCBI Taxonomy" id="34475"/>
    <lineage>
        <taxon>Eukaryota</taxon>
        <taxon>Fungi</taxon>
        <taxon>Dikarya</taxon>
        <taxon>Basidiomycota</taxon>
        <taxon>Agaricomycotina</taxon>
        <taxon>Agaricomycetes</taxon>
        <taxon>Polyporales</taxon>
        <taxon>Rhodofomes</taxon>
    </lineage>
</organism>
<dbReference type="GeneID" id="71997020"/>
<evidence type="ECO:0000313" key="1">
    <source>
        <dbReference type="EMBL" id="KAH9835152.1"/>
    </source>
</evidence>
<gene>
    <name evidence="1" type="ORF">C8Q71DRAFT_106520</name>
</gene>
<protein>
    <submittedName>
        <fullName evidence="1">Uncharacterized protein</fullName>
    </submittedName>
</protein>
<evidence type="ECO:0000313" key="2">
    <source>
        <dbReference type="Proteomes" id="UP000814176"/>
    </source>
</evidence>
<accession>A0ABQ8KCA1</accession>
<dbReference type="Proteomes" id="UP000814176">
    <property type="component" value="Unassembled WGS sequence"/>
</dbReference>
<sequence length="71" mass="8091">MRWQNLHKQPDASEPLAADPMSIRALKDISFGSMVSQLYRQPSNCTKVRTYSQILDASARWNAPTDRLMPV</sequence>
<name>A0ABQ8KCA1_9APHY</name>
<dbReference type="RefSeq" id="XP_047777585.1">
    <property type="nucleotide sequence ID" value="XM_047916288.1"/>
</dbReference>
<proteinExistence type="predicted"/>